<dbReference type="OrthoDB" id="9772751at2"/>
<evidence type="ECO:0000313" key="2">
    <source>
        <dbReference type="EMBL" id="GCE09631.1"/>
    </source>
</evidence>
<evidence type="ECO:0000313" key="3">
    <source>
        <dbReference type="Proteomes" id="UP000287224"/>
    </source>
</evidence>
<dbReference type="CDD" id="cd02440">
    <property type="entry name" value="AdoMet_MTases"/>
    <property type="match status" value="1"/>
</dbReference>
<protein>
    <recommendedName>
        <fullName evidence="1">Methyltransferase type 12 domain-containing protein</fullName>
    </recommendedName>
</protein>
<dbReference type="Proteomes" id="UP000287224">
    <property type="component" value="Unassembled WGS sequence"/>
</dbReference>
<dbReference type="PANTHER" id="PTHR43464">
    <property type="entry name" value="METHYLTRANSFERASE"/>
    <property type="match status" value="1"/>
</dbReference>
<keyword evidence="3" id="KW-1185">Reference proteome</keyword>
<organism evidence="2 3">
    <name type="scientific">Dictyobacter aurantiacus</name>
    <dbReference type="NCBI Taxonomy" id="1936993"/>
    <lineage>
        <taxon>Bacteria</taxon>
        <taxon>Bacillati</taxon>
        <taxon>Chloroflexota</taxon>
        <taxon>Ktedonobacteria</taxon>
        <taxon>Ktedonobacterales</taxon>
        <taxon>Dictyobacteraceae</taxon>
        <taxon>Dictyobacter</taxon>
    </lineage>
</organism>
<dbReference type="Pfam" id="PF08242">
    <property type="entry name" value="Methyltransf_12"/>
    <property type="match status" value="1"/>
</dbReference>
<proteinExistence type="predicted"/>
<dbReference type="EMBL" id="BIFQ01000002">
    <property type="protein sequence ID" value="GCE09631.1"/>
    <property type="molecule type" value="Genomic_DNA"/>
</dbReference>
<dbReference type="Gene3D" id="3.40.50.150">
    <property type="entry name" value="Vaccinia Virus protein VP39"/>
    <property type="match status" value="1"/>
</dbReference>
<sequence>MSQPSNQIDFDKNPPMPISEYEQTVKSVNIGYDLTFQLTECFLQALDKSDLRILVIGAGGGAEIERFLPQHPGWKITGVDPSQQMLEQAQARVTGFHLEDRVALVHGTIEQLQSETRFDAATCLYVLHFLPDAEKLDLLRNIRDRLQPGAPLYLISAVRPTTAEINTTNSTLSADFTGAWRHYGESMGMPAERMAGIVARLTEQMSQSQAATADRVQELIHEAGFTQVAPFYSMLGSVYGWVAR</sequence>
<dbReference type="InterPro" id="IPR029063">
    <property type="entry name" value="SAM-dependent_MTases_sf"/>
</dbReference>
<dbReference type="AlphaFoldDB" id="A0A401ZRY9"/>
<dbReference type="RefSeq" id="WP_160146323.1">
    <property type="nucleotide sequence ID" value="NZ_BIFQ01000002.1"/>
</dbReference>
<evidence type="ECO:0000259" key="1">
    <source>
        <dbReference type="Pfam" id="PF08242"/>
    </source>
</evidence>
<dbReference type="InterPro" id="IPR013217">
    <property type="entry name" value="Methyltransf_12"/>
</dbReference>
<dbReference type="PANTHER" id="PTHR43464:SF58">
    <property type="entry name" value="BLR7975 PROTEIN"/>
    <property type="match status" value="1"/>
</dbReference>
<feature type="domain" description="Methyltransferase type 12" evidence="1">
    <location>
        <begin position="54"/>
        <end position="151"/>
    </location>
</feature>
<accession>A0A401ZRY9</accession>
<dbReference type="SUPFAM" id="SSF53335">
    <property type="entry name" value="S-adenosyl-L-methionine-dependent methyltransferases"/>
    <property type="match status" value="1"/>
</dbReference>
<name>A0A401ZRY9_9CHLR</name>
<comment type="caution">
    <text evidence="2">The sequence shown here is derived from an EMBL/GenBank/DDBJ whole genome shotgun (WGS) entry which is preliminary data.</text>
</comment>
<dbReference type="GO" id="GO:0008168">
    <property type="term" value="F:methyltransferase activity"/>
    <property type="evidence" value="ECO:0007669"/>
    <property type="project" value="TreeGrafter"/>
</dbReference>
<reference evidence="3" key="1">
    <citation type="submission" date="2018-12" db="EMBL/GenBank/DDBJ databases">
        <title>Tengunoibacter tsumagoiensis gen. nov., sp. nov., Dictyobacter kobayashii sp. nov., D. alpinus sp. nov., and D. joshuensis sp. nov. and description of Dictyobacteraceae fam. nov. within the order Ktedonobacterales isolated from Tengu-no-mugimeshi.</title>
        <authorList>
            <person name="Wang C.M."/>
            <person name="Zheng Y."/>
            <person name="Sakai Y."/>
            <person name="Toyoda A."/>
            <person name="Minakuchi Y."/>
            <person name="Abe K."/>
            <person name="Yokota A."/>
            <person name="Yabe S."/>
        </authorList>
    </citation>
    <scope>NUCLEOTIDE SEQUENCE [LARGE SCALE GENOMIC DNA]</scope>
    <source>
        <strain evidence="3">S-27</strain>
    </source>
</reference>
<gene>
    <name evidence="2" type="ORF">KDAU_69600</name>
</gene>